<dbReference type="EMBL" id="JAVHUL010000020">
    <property type="protein sequence ID" value="MDQ7917655.1"/>
    <property type="molecule type" value="Genomic_DNA"/>
</dbReference>
<comment type="caution">
    <text evidence="2">The sequence shown here is derived from an EMBL/GenBank/DDBJ whole genome shotgun (WGS) entry which is preliminary data.</text>
</comment>
<protein>
    <submittedName>
        <fullName evidence="2">GLPGLI family protein</fullName>
    </submittedName>
</protein>
<dbReference type="RefSeq" id="WP_308864463.1">
    <property type="nucleotide sequence ID" value="NZ_JAVHUL010000020.1"/>
</dbReference>
<proteinExistence type="predicted"/>
<dbReference type="Proteomes" id="UP001230915">
    <property type="component" value="Unassembled WGS sequence"/>
</dbReference>
<gene>
    <name evidence="2" type="ORF">RBU60_08715</name>
</gene>
<keyword evidence="1" id="KW-0732">Signal</keyword>
<reference evidence="2 3" key="1">
    <citation type="submission" date="2023-08" db="EMBL/GenBank/DDBJ databases">
        <title>Mesonia sp. MT50, isolated from deep-sea sediment of the Mariana Trench.</title>
        <authorList>
            <person name="Fu H."/>
        </authorList>
    </citation>
    <scope>NUCLEOTIDE SEQUENCE [LARGE SCALE GENOMIC DNA]</scope>
    <source>
        <strain evidence="2 3">MT50</strain>
    </source>
</reference>
<keyword evidence="3" id="KW-1185">Reference proteome</keyword>
<evidence type="ECO:0000256" key="1">
    <source>
        <dbReference type="SAM" id="SignalP"/>
    </source>
</evidence>
<dbReference type="Pfam" id="PF09697">
    <property type="entry name" value="Porph_ging"/>
    <property type="match status" value="1"/>
</dbReference>
<feature type="signal peptide" evidence="1">
    <location>
        <begin position="1"/>
        <end position="18"/>
    </location>
</feature>
<accession>A0ABU1A1T4</accession>
<dbReference type="NCBIfam" id="TIGR01200">
    <property type="entry name" value="GLPGLI"/>
    <property type="match status" value="1"/>
</dbReference>
<dbReference type="InterPro" id="IPR005901">
    <property type="entry name" value="GLPGLI"/>
</dbReference>
<name>A0ABU1A1T4_9FLAO</name>
<feature type="chain" id="PRO_5046195417" evidence="1">
    <location>
        <begin position="19"/>
        <end position="241"/>
    </location>
</feature>
<organism evidence="2 3">
    <name type="scientific">Mesonia profundi</name>
    <dbReference type="NCBI Taxonomy" id="3070998"/>
    <lineage>
        <taxon>Bacteria</taxon>
        <taxon>Pseudomonadati</taxon>
        <taxon>Bacteroidota</taxon>
        <taxon>Flavobacteriia</taxon>
        <taxon>Flavobacteriales</taxon>
        <taxon>Flavobacteriaceae</taxon>
        <taxon>Mesonia</taxon>
    </lineage>
</organism>
<evidence type="ECO:0000313" key="2">
    <source>
        <dbReference type="EMBL" id="MDQ7917655.1"/>
    </source>
</evidence>
<sequence length="241" mass="28153">MKNFIVLLCIGSSLFSYAQSGIIHYKAQMNLQHQKEFIEEIKKDETVTMSVKQQIINLYKNAEPDYYELHFNANESYYFKDESLKKEEGYKMGSKAGQSPYYTNANSNAIIEDNSIFNFVSQEPLDWKITNERIKINGIECYKATSTEILYSRQGHFYDRDVVAWFAPEYSVKFGPKMYSGLPGLVIEVERKEFTITATKINLNPDKKRLKIKPVGKDEKITSQKETYQKIAEMMEYRKKN</sequence>
<evidence type="ECO:0000313" key="3">
    <source>
        <dbReference type="Proteomes" id="UP001230915"/>
    </source>
</evidence>